<dbReference type="AlphaFoldDB" id="A0A7R9Z8N0"/>
<evidence type="ECO:0000313" key="2">
    <source>
        <dbReference type="EMBL" id="CAD8312948.1"/>
    </source>
</evidence>
<sequence length="252" mass="26949">MATGPGCRRCCSNPHGWQPMVAGSLGLVAYVLSQVALGSCKFLQCDNPNGISLGIGITNYEYCSYGSCYCQPRGYYSSSYEYYYGYDYDGATAAALAFGIIANVFGFVMFIVSYCAACRAFRRGVFIFLGTSYSFCAVSVLLTMLLFIDYSSCTIGSGAICAIIASIIWIACAVLSFMTPNYKDDETPTIAMVPQQAPVIVSMGQTMPQPVQVAPGTVTITETVQPDGSVITEKVTANPDGSKTVETFTTQS</sequence>
<gene>
    <name evidence="2" type="ORF">TDUB1175_LOCUS11737</name>
</gene>
<name>A0A7R9Z8N0_9STRA</name>
<accession>A0A7R9Z8N0</accession>
<keyword evidence="1" id="KW-0472">Membrane</keyword>
<evidence type="ECO:0000256" key="1">
    <source>
        <dbReference type="SAM" id="Phobius"/>
    </source>
</evidence>
<keyword evidence="1" id="KW-0812">Transmembrane</keyword>
<feature type="transmembrane region" description="Helical" evidence="1">
    <location>
        <begin position="154"/>
        <end position="177"/>
    </location>
</feature>
<evidence type="ECO:0008006" key="3">
    <source>
        <dbReference type="Google" id="ProtNLM"/>
    </source>
</evidence>
<organism evidence="2">
    <name type="scientific">Pseudictyota dubia</name>
    <dbReference type="NCBI Taxonomy" id="2749911"/>
    <lineage>
        <taxon>Eukaryota</taxon>
        <taxon>Sar</taxon>
        <taxon>Stramenopiles</taxon>
        <taxon>Ochrophyta</taxon>
        <taxon>Bacillariophyta</taxon>
        <taxon>Mediophyceae</taxon>
        <taxon>Biddulphiophycidae</taxon>
        <taxon>Eupodiscales</taxon>
        <taxon>Odontellaceae</taxon>
        <taxon>Pseudictyota</taxon>
    </lineage>
</organism>
<keyword evidence="1" id="KW-1133">Transmembrane helix</keyword>
<reference evidence="2" key="1">
    <citation type="submission" date="2021-01" db="EMBL/GenBank/DDBJ databases">
        <authorList>
            <person name="Corre E."/>
            <person name="Pelletier E."/>
            <person name="Niang G."/>
            <person name="Scheremetjew M."/>
            <person name="Finn R."/>
            <person name="Kale V."/>
            <person name="Holt S."/>
            <person name="Cochrane G."/>
            <person name="Meng A."/>
            <person name="Brown T."/>
            <person name="Cohen L."/>
        </authorList>
    </citation>
    <scope>NUCLEOTIDE SEQUENCE</scope>
    <source>
        <strain evidence="2">CCMP147</strain>
    </source>
</reference>
<feature type="transmembrane region" description="Helical" evidence="1">
    <location>
        <begin position="93"/>
        <end position="117"/>
    </location>
</feature>
<feature type="transmembrane region" description="Helical" evidence="1">
    <location>
        <begin position="124"/>
        <end position="148"/>
    </location>
</feature>
<protein>
    <recommendedName>
        <fullName evidence="3">MARVEL domain-containing protein</fullName>
    </recommendedName>
</protein>
<dbReference type="EMBL" id="HBED01023640">
    <property type="protein sequence ID" value="CAD8312948.1"/>
    <property type="molecule type" value="Transcribed_RNA"/>
</dbReference>
<proteinExistence type="predicted"/>